<dbReference type="EMBL" id="CAKMRJ010005745">
    <property type="protein sequence ID" value="CAH1452482.1"/>
    <property type="molecule type" value="Genomic_DNA"/>
</dbReference>
<feature type="region of interest" description="Disordered" evidence="1">
    <location>
        <begin position="34"/>
        <end position="67"/>
    </location>
</feature>
<sequence length="110" mass="11556">MAPLVSLGDQPVVPNVTSGNGDVTVAHVDKAAGGNGGCRTRSGIDTLTDGERRNGRRNRSKGEAPESFFFNHERQQRQPQSIIVGNGIAPMNVIVGGNDSRWTLVADSGG</sequence>
<organism evidence="2 3">
    <name type="scientific">Lactuca virosa</name>
    <dbReference type="NCBI Taxonomy" id="75947"/>
    <lineage>
        <taxon>Eukaryota</taxon>
        <taxon>Viridiplantae</taxon>
        <taxon>Streptophyta</taxon>
        <taxon>Embryophyta</taxon>
        <taxon>Tracheophyta</taxon>
        <taxon>Spermatophyta</taxon>
        <taxon>Magnoliopsida</taxon>
        <taxon>eudicotyledons</taxon>
        <taxon>Gunneridae</taxon>
        <taxon>Pentapetalae</taxon>
        <taxon>asterids</taxon>
        <taxon>campanulids</taxon>
        <taxon>Asterales</taxon>
        <taxon>Asteraceae</taxon>
        <taxon>Cichorioideae</taxon>
        <taxon>Cichorieae</taxon>
        <taxon>Lactucinae</taxon>
        <taxon>Lactuca</taxon>
    </lineage>
</organism>
<proteinExistence type="predicted"/>
<evidence type="ECO:0000256" key="1">
    <source>
        <dbReference type="SAM" id="MobiDB-lite"/>
    </source>
</evidence>
<evidence type="ECO:0000313" key="3">
    <source>
        <dbReference type="Proteomes" id="UP001157418"/>
    </source>
</evidence>
<accession>A0AAU9PPY0</accession>
<reference evidence="2 3" key="1">
    <citation type="submission" date="2022-01" db="EMBL/GenBank/DDBJ databases">
        <authorList>
            <person name="Xiong W."/>
            <person name="Schranz E."/>
        </authorList>
    </citation>
    <scope>NUCLEOTIDE SEQUENCE [LARGE SCALE GENOMIC DNA]</scope>
</reference>
<dbReference type="AlphaFoldDB" id="A0AAU9PPY0"/>
<protein>
    <recommendedName>
        <fullName evidence="4">AT-hook motif nuclear-localized protein</fullName>
    </recommendedName>
</protein>
<keyword evidence="3" id="KW-1185">Reference proteome</keyword>
<comment type="caution">
    <text evidence="2">The sequence shown here is derived from an EMBL/GenBank/DDBJ whole genome shotgun (WGS) entry which is preliminary data.</text>
</comment>
<evidence type="ECO:0000313" key="2">
    <source>
        <dbReference type="EMBL" id="CAH1452482.1"/>
    </source>
</evidence>
<name>A0AAU9PPY0_9ASTR</name>
<evidence type="ECO:0008006" key="4">
    <source>
        <dbReference type="Google" id="ProtNLM"/>
    </source>
</evidence>
<dbReference type="Proteomes" id="UP001157418">
    <property type="component" value="Unassembled WGS sequence"/>
</dbReference>
<gene>
    <name evidence="2" type="ORF">LVIROSA_LOCUS37778</name>
</gene>